<gene>
    <name evidence="3" type="ORF">CG587_15705</name>
</gene>
<feature type="domain" description="Teneurin-like YD-shell" evidence="2">
    <location>
        <begin position="4"/>
        <end position="80"/>
    </location>
</feature>
<name>A0A3V9VG08_SALER</name>
<dbReference type="GO" id="GO:0006644">
    <property type="term" value="P:phospholipid metabolic process"/>
    <property type="evidence" value="ECO:0007669"/>
    <property type="project" value="InterPro"/>
</dbReference>
<dbReference type="GO" id="GO:0004623">
    <property type="term" value="F:phospholipase A2 activity"/>
    <property type="evidence" value="ECO:0007669"/>
    <property type="project" value="InterPro"/>
</dbReference>
<dbReference type="AlphaFoldDB" id="A0A3V9VG08"/>
<dbReference type="InterPro" id="IPR056823">
    <property type="entry name" value="TEN-like_YD-shell"/>
</dbReference>
<dbReference type="EMBL" id="AAKOJA010000007">
    <property type="protein sequence ID" value="ECT9425946.1"/>
    <property type="molecule type" value="Genomic_DNA"/>
</dbReference>
<dbReference type="Gene3D" id="1.20.90.10">
    <property type="entry name" value="Phospholipase A2 domain"/>
    <property type="match status" value="1"/>
</dbReference>
<dbReference type="GO" id="GO:0050482">
    <property type="term" value="P:arachidonate secretion"/>
    <property type="evidence" value="ECO:0007669"/>
    <property type="project" value="InterPro"/>
</dbReference>
<dbReference type="InterPro" id="IPR022385">
    <property type="entry name" value="Rhs_assc_core"/>
</dbReference>
<evidence type="ECO:0000256" key="1">
    <source>
        <dbReference type="ARBA" id="ARBA00022737"/>
    </source>
</evidence>
<proteinExistence type="predicted"/>
<dbReference type="PANTHER" id="PTHR32305">
    <property type="match status" value="1"/>
</dbReference>
<accession>A0A3V9VG08</accession>
<dbReference type="PANTHER" id="PTHR32305:SF15">
    <property type="entry name" value="PROTEIN RHSA-RELATED"/>
    <property type="match status" value="1"/>
</dbReference>
<dbReference type="PRINTS" id="PR00394">
    <property type="entry name" value="RHSPROTEIN"/>
</dbReference>
<protein>
    <recommendedName>
        <fullName evidence="2">Teneurin-like YD-shell domain-containing protein</fullName>
    </recommendedName>
</protein>
<dbReference type="SUPFAM" id="SSF48619">
    <property type="entry name" value="Phospholipase A2, PLA2"/>
    <property type="match status" value="1"/>
</dbReference>
<evidence type="ECO:0000313" key="3">
    <source>
        <dbReference type="EMBL" id="ECT9425946.1"/>
    </source>
</evidence>
<keyword evidence="1" id="KW-0677">Repeat</keyword>
<organism evidence="3">
    <name type="scientific">Salmonella enterica</name>
    <name type="common">Salmonella choleraesuis</name>
    <dbReference type="NCBI Taxonomy" id="28901"/>
    <lineage>
        <taxon>Bacteria</taxon>
        <taxon>Pseudomonadati</taxon>
        <taxon>Pseudomonadota</taxon>
        <taxon>Gammaproteobacteria</taxon>
        <taxon>Enterobacterales</taxon>
        <taxon>Enterobacteriaceae</taxon>
        <taxon>Salmonella</taxon>
    </lineage>
</organism>
<sequence length="247" mass="27714">MACRICCDQHRLALALVKPHGSIVWRAEYDEWGNVLWEENPESLAQLIRLLGQQYDEETGLYYNRHRYYNALLGRYITQDPIGWRGEWGLYTYPLNPLKYIDPLGLYIQNALGPFVSSPGVQAELTKSMAEYSEAAKPVSMRPDGTPWGYGCGDEKSDWYVPDGLFGADFMPACRTHDKCYGTLGSNKAYCDKQPRDNIVLACNKSLKGIPGLGETLSNCYAAAGIYQLTVERLGKDAYDAAQQEAK</sequence>
<dbReference type="Proteomes" id="UP000839904">
    <property type="component" value="Unassembled WGS sequence"/>
</dbReference>
<dbReference type="InterPro" id="IPR036444">
    <property type="entry name" value="PLipase_A2_dom_sf"/>
</dbReference>
<comment type="caution">
    <text evidence="3">The sequence shown here is derived from an EMBL/GenBank/DDBJ whole genome shotgun (WGS) entry which is preliminary data.</text>
</comment>
<evidence type="ECO:0000259" key="2">
    <source>
        <dbReference type="Pfam" id="PF25023"/>
    </source>
</evidence>
<dbReference type="InterPro" id="IPR050708">
    <property type="entry name" value="T6SS_VgrG/RHS"/>
</dbReference>
<dbReference type="NCBIfam" id="TIGR03696">
    <property type="entry name" value="Rhs_assc_core"/>
    <property type="match status" value="1"/>
</dbReference>
<reference evidence="3" key="1">
    <citation type="submission" date="2018-07" db="EMBL/GenBank/DDBJ databases">
        <authorList>
            <consortium name="PulseNet: The National Subtyping Network for Foodborne Disease Surveillance"/>
            <person name="Tarr C.L."/>
            <person name="Trees E."/>
            <person name="Katz L.S."/>
            <person name="Carleton-Romer H.A."/>
            <person name="Stroika S."/>
            <person name="Kucerova Z."/>
            <person name="Roache K.F."/>
            <person name="Sabol A.L."/>
            <person name="Besser J."/>
            <person name="Gerner-Smidt P."/>
        </authorList>
    </citation>
    <scope>NUCLEOTIDE SEQUENCE [LARGE SCALE GENOMIC DNA]</scope>
    <source>
        <strain evidence="3">PNUSAS018503</strain>
    </source>
</reference>
<dbReference type="Pfam" id="PF25023">
    <property type="entry name" value="TEN_YD-shell"/>
    <property type="match status" value="1"/>
</dbReference>
<dbReference type="Gene3D" id="2.180.10.10">
    <property type="entry name" value="RHS repeat-associated core"/>
    <property type="match status" value="1"/>
</dbReference>